<evidence type="ECO:0000256" key="1">
    <source>
        <dbReference type="ARBA" id="ARBA00006382"/>
    </source>
</evidence>
<evidence type="ECO:0000256" key="4">
    <source>
        <dbReference type="PIRSR" id="PIRSR000188-1"/>
    </source>
</evidence>
<dbReference type="GO" id="GO:0000166">
    <property type="term" value="F:nucleotide binding"/>
    <property type="evidence" value="ECO:0007669"/>
    <property type="project" value="UniProtKB-KW"/>
</dbReference>
<feature type="binding site" evidence="5">
    <location>
        <begin position="179"/>
        <end position="184"/>
    </location>
    <ligand>
        <name>NAD(+)</name>
        <dbReference type="ChEBI" id="CHEBI:57540"/>
    </ligand>
</feature>
<evidence type="ECO:0000256" key="6">
    <source>
        <dbReference type="RuleBase" id="RU004417"/>
    </source>
</evidence>
<dbReference type="GO" id="GO:0016639">
    <property type="term" value="F:oxidoreductase activity, acting on the CH-NH2 group of donors, NAD or NADP as acceptor"/>
    <property type="evidence" value="ECO:0007669"/>
    <property type="project" value="InterPro"/>
</dbReference>
<comment type="similarity">
    <text evidence="1 6">Belongs to the Glu/Leu/Phe/Val dehydrogenases family.</text>
</comment>
<dbReference type="InterPro" id="IPR046346">
    <property type="entry name" value="Aminoacid_DH-like_N_sf"/>
</dbReference>
<dbReference type="InterPro" id="IPR036291">
    <property type="entry name" value="NAD(P)-bd_dom_sf"/>
</dbReference>
<dbReference type="SUPFAM" id="SSF53223">
    <property type="entry name" value="Aminoacid dehydrogenase-like, N-terminal domain"/>
    <property type="match status" value="1"/>
</dbReference>
<dbReference type="Gene3D" id="3.40.50.10860">
    <property type="entry name" value="Leucine Dehydrogenase, chain A, domain 1"/>
    <property type="match status" value="1"/>
</dbReference>
<evidence type="ECO:0000259" key="7">
    <source>
        <dbReference type="SMART" id="SM00839"/>
    </source>
</evidence>
<dbReference type="PANTHER" id="PTHR42722">
    <property type="entry name" value="LEUCINE DEHYDROGENASE"/>
    <property type="match status" value="1"/>
</dbReference>
<accession>A0AB39KRU7</accession>
<dbReference type="CDD" id="cd01075">
    <property type="entry name" value="NAD_bind_Leu_Phe_Val_DH"/>
    <property type="match status" value="1"/>
</dbReference>
<proteinExistence type="inferred from homology"/>
<dbReference type="InterPro" id="IPR006097">
    <property type="entry name" value="Glu/Leu/Phe/Val/Trp_DH_dimer"/>
</dbReference>
<dbReference type="PANTHER" id="PTHR42722:SF1">
    <property type="entry name" value="VALINE DEHYDROGENASE"/>
    <property type="match status" value="1"/>
</dbReference>
<keyword evidence="2 6" id="KW-0560">Oxidoreductase</keyword>
<evidence type="ECO:0000256" key="2">
    <source>
        <dbReference type="ARBA" id="ARBA00023002"/>
    </source>
</evidence>
<sequence length="353" mass="36891">MTLFDSPAFEGHEGVHTFFDEKTGLKTIISVHSTALGPAAGGCRMWAYPDAEAALTDALKLSRAMSYKNAMADIGLGGGKAVIIGDSRTQKTPELFEAFGRAVDAVGGRYWTAEDVGVSPTDLQNARKQTRYVAGLEGHAAASGDPSPVTAEGVFRGVKLCVERAYDRDLNGVTVAIQGVGHVGAYLAEKLHAAGAKLVIADVNQAALDEVAAKTGAKIVSTDAIFDVDAEVFAPCALGGAINAETLPRLKGKVVAGGANNQLATPEIGRILFDKGMLYAPDYVINGGGIINVAGEIRALEADTAFDPAWVQDKLATLMLTLGEVLDRSAAEKRPTHEVANEMAKARIAKGRG</sequence>
<dbReference type="RefSeq" id="WP_369058904.1">
    <property type="nucleotide sequence ID" value="NZ_CP158375.1"/>
</dbReference>
<dbReference type="SUPFAM" id="SSF51735">
    <property type="entry name" value="NAD(P)-binding Rossmann-fold domains"/>
    <property type="match status" value="1"/>
</dbReference>
<feature type="domain" description="Glutamate/phenylalanine/leucine/valine/L-tryptophan dehydrogenase C-terminal" evidence="7">
    <location>
        <begin position="144"/>
        <end position="353"/>
    </location>
</feature>
<dbReference type="Pfam" id="PF00208">
    <property type="entry name" value="ELFV_dehydrog"/>
    <property type="match status" value="2"/>
</dbReference>
<evidence type="ECO:0000256" key="5">
    <source>
        <dbReference type="PIRSR" id="PIRSR000188-2"/>
    </source>
</evidence>
<dbReference type="EC" id="1.4.1.-" evidence="8"/>
<organism evidence="8">
    <name type="scientific">Caulobacter sp. 73W</name>
    <dbReference type="NCBI Taxonomy" id="3161137"/>
    <lineage>
        <taxon>Bacteria</taxon>
        <taxon>Pseudomonadati</taxon>
        <taxon>Pseudomonadota</taxon>
        <taxon>Alphaproteobacteria</taxon>
        <taxon>Caulobacterales</taxon>
        <taxon>Caulobacteraceae</taxon>
        <taxon>Caulobacter</taxon>
    </lineage>
</organism>
<dbReference type="PRINTS" id="PR00082">
    <property type="entry name" value="GLFDHDRGNASE"/>
</dbReference>
<dbReference type="Pfam" id="PF02812">
    <property type="entry name" value="ELFV_dehydrog_N"/>
    <property type="match status" value="1"/>
</dbReference>
<dbReference type="Gene3D" id="3.40.50.720">
    <property type="entry name" value="NAD(P)-binding Rossmann-like Domain"/>
    <property type="match status" value="1"/>
</dbReference>
<dbReference type="GO" id="GO:0006520">
    <property type="term" value="P:amino acid metabolic process"/>
    <property type="evidence" value="ECO:0007669"/>
    <property type="project" value="InterPro"/>
</dbReference>
<feature type="active site" description="Proton donor/acceptor" evidence="4">
    <location>
        <position position="80"/>
    </location>
</feature>
<protein>
    <submittedName>
        <fullName evidence="8">Glu/Leu/Phe/Val dehydrogenase</fullName>
        <ecNumber evidence="8">1.4.1.-</ecNumber>
    </submittedName>
</protein>
<reference evidence="8" key="1">
    <citation type="submission" date="2024-06" db="EMBL/GenBank/DDBJ databases">
        <title>Caulobacter inopinatus, sp. nov.</title>
        <authorList>
            <person name="Donachie S.P."/>
        </authorList>
    </citation>
    <scope>NUCLEOTIDE SEQUENCE</scope>
    <source>
        <strain evidence="8">73W</strain>
    </source>
</reference>
<dbReference type="InterPro" id="IPR016211">
    <property type="entry name" value="Glu/Phe/Leu/Val/Trp_DH_bac/arc"/>
</dbReference>
<evidence type="ECO:0000256" key="3">
    <source>
        <dbReference type="ARBA" id="ARBA00023027"/>
    </source>
</evidence>
<dbReference type="InterPro" id="IPR006096">
    <property type="entry name" value="Glu/Leu/Phe/Val/Trp_DH_C"/>
</dbReference>
<dbReference type="SMART" id="SM00839">
    <property type="entry name" value="ELFV_dehydrog"/>
    <property type="match status" value="1"/>
</dbReference>
<dbReference type="PIRSF" id="PIRSF000188">
    <property type="entry name" value="Phe_leu_dh"/>
    <property type="match status" value="1"/>
</dbReference>
<dbReference type="EMBL" id="CP158375">
    <property type="protein sequence ID" value="XDO96048.1"/>
    <property type="molecule type" value="Genomic_DNA"/>
</dbReference>
<gene>
    <name evidence="8" type="ORF">ABOZ73_14785</name>
</gene>
<keyword evidence="3 5" id="KW-0520">NAD</keyword>
<evidence type="ECO:0000313" key="8">
    <source>
        <dbReference type="EMBL" id="XDO96048.1"/>
    </source>
</evidence>
<dbReference type="InterPro" id="IPR006095">
    <property type="entry name" value="Glu/Leu/Phe/Val/Trp_DH"/>
</dbReference>
<keyword evidence="5" id="KW-0547">Nucleotide-binding</keyword>
<dbReference type="AlphaFoldDB" id="A0AB39KRU7"/>
<name>A0AB39KRU7_9CAUL</name>